<dbReference type="KEGG" id="smic:SmB9_32430"/>
<dbReference type="EMBL" id="AP018711">
    <property type="protein sequence ID" value="BBE35585.1"/>
    <property type="molecule type" value="Genomic_DNA"/>
</dbReference>
<dbReference type="AlphaFoldDB" id="A0AAD1D8E3"/>
<reference evidence="2 3" key="1">
    <citation type="submission" date="2018-06" db="EMBL/GenBank/DDBJ databases">
        <title>Complete Genome Sequence of the Microcystin-Degrading Bacterium Sphingosinicella microcystinivorans Strain B-9.</title>
        <authorList>
            <person name="Jin H."/>
            <person name="Nishizawa T."/>
            <person name="Guo Y."/>
            <person name="Nishizawa A."/>
            <person name="Park H."/>
            <person name="Kato H."/>
            <person name="Tsuji K."/>
            <person name="Harada K."/>
        </authorList>
    </citation>
    <scope>NUCLEOTIDE SEQUENCE [LARGE SCALE GENOMIC DNA]</scope>
    <source>
        <strain evidence="2 3">B9</strain>
    </source>
</reference>
<proteinExistence type="predicted"/>
<feature type="region of interest" description="Disordered" evidence="1">
    <location>
        <begin position="25"/>
        <end position="53"/>
    </location>
</feature>
<evidence type="ECO:0000313" key="2">
    <source>
        <dbReference type="EMBL" id="BBE35585.1"/>
    </source>
</evidence>
<organism evidence="2 3">
    <name type="scientific">Sphingosinicella microcystinivorans</name>
    <dbReference type="NCBI Taxonomy" id="335406"/>
    <lineage>
        <taxon>Bacteria</taxon>
        <taxon>Pseudomonadati</taxon>
        <taxon>Pseudomonadota</taxon>
        <taxon>Alphaproteobacteria</taxon>
        <taxon>Sphingomonadales</taxon>
        <taxon>Sphingosinicellaceae</taxon>
        <taxon>Sphingosinicella</taxon>
    </lineage>
</organism>
<feature type="compositionally biased region" description="Basic and acidic residues" evidence="1">
    <location>
        <begin position="32"/>
        <end position="48"/>
    </location>
</feature>
<gene>
    <name evidence="2" type="ORF">SmB9_32430</name>
</gene>
<accession>A0AAD1D8E3</accession>
<protein>
    <submittedName>
        <fullName evidence="2">Uncharacterized protein</fullName>
    </submittedName>
</protein>
<sequence length="129" mass="14452">MVVMLAHGMLRRIWTATVAAFMATKPSGGPDWHPERQRRAEAQRRAEGADYFGSRWKGPKGRRKIVGPKVAWPDRLTADRPLEGRGAGLLRWGASGDAVDDEPPRIPFRLRCQLHEAGDVLRRDLDADS</sequence>
<name>A0AAD1D8E3_SPHMI</name>
<dbReference type="Proteomes" id="UP000275727">
    <property type="component" value="Chromosome"/>
</dbReference>
<evidence type="ECO:0000256" key="1">
    <source>
        <dbReference type="SAM" id="MobiDB-lite"/>
    </source>
</evidence>
<evidence type="ECO:0000313" key="3">
    <source>
        <dbReference type="Proteomes" id="UP000275727"/>
    </source>
</evidence>